<evidence type="ECO:0000313" key="3">
    <source>
        <dbReference type="Proteomes" id="UP000299102"/>
    </source>
</evidence>
<feature type="region of interest" description="Disordered" evidence="1">
    <location>
        <begin position="1"/>
        <end position="20"/>
    </location>
</feature>
<proteinExistence type="predicted"/>
<gene>
    <name evidence="2" type="ORF">EVAR_58037_1</name>
</gene>
<keyword evidence="3" id="KW-1185">Reference proteome</keyword>
<dbReference type="EMBL" id="BGZK01001874">
    <property type="protein sequence ID" value="GBP87662.1"/>
    <property type="molecule type" value="Genomic_DNA"/>
</dbReference>
<evidence type="ECO:0000313" key="2">
    <source>
        <dbReference type="EMBL" id="GBP87662.1"/>
    </source>
</evidence>
<dbReference type="OrthoDB" id="6138650at2759"/>
<evidence type="ECO:0000256" key="1">
    <source>
        <dbReference type="SAM" id="MobiDB-lite"/>
    </source>
</evidence>
<sequence length="115" mass="12465">MEFSDVAREGADGNPHGRPPDVLTVFILRCQHQTPPTSSNYATDGDIFTNLYFKQGGEVESRGGAGLEVSPQGSPPATATYWRASGPESPTRLHSHRYRTVTALVTRSITALDPH</sequence>
<feature type="compositionally biased region" description="Basic and acidic residues" evidence="1">
    <location>
        <begin position="1"/>
        <end position="11"/>
    </location>
</feature>
<dbReference type="AlphaFoldDB" id="A0A4C1ZJR6"/>
<accession>A0A4C1ZJR6</accession>
<reference evidence="2 3" key="1">
    <citation type="journal article" date="2019" name="Commun. Biol.">
        <title>The bagworm genome reveals a unique fibroin gene that provides high tensile strength.</title>
        <authorList>
            <person name="Kono N."/>
            <person name="Nakamura H."/>
            <person name="Ohtoshi R."/>
            <person name="Tomita M."/>
            <person name="Numata K."/>
            <person name="Arakawa K."/>
        </authorList>
    </citation>
    <scope>NUCLEOTIDE SEQUENCE [LARGE SCALE GENOMIC DNA]</scope>
</reference>
<protein>
    <submittedName>
        <fullName evidence="2">Uncharacterized protein</fullName>
    </submittedName>
</protein>
<name>A0A4C1ZJR6_EUMVA</name>
<comment type="caution">
    <text evidence="2">The sequence shown here is derived from an EMBL/GenBank/DDBJ whole genome shotgun (WGS) entry which is preliminary data.</text>
</comment>
<organism evidence="2 3">
    <name type="scientific">Eumeta variegata</name>
    <name type="common">Bagworm moth</name>
    <name type="synonym">Eumeta japonica</name>
    <dbReference type="NCBI Taxonomy" id="151549"/>
    <lineage>
        <taxon>Eukaryota</taxon>
        <taxon>Metazoa</taxon>
        <taxon>Ecdysozoa</taxon>
        <taxon>Arthropoda</taxon>
        <taxon>Hexapoda</taxon>
        <taxon>Insecta</taxon>
        <taxon>Pterygota</taxon>
        <taxon>Neoptera</taxon>
        <taxon>Endopterygota</taxon>
        <taxon>Lepidoptera</taxon>
        <taxon>Glossata</taxon>
        <taxon>Ditrysia</taxon>
        <taxon>Tineoidea</taxon>
        <taxon>Psychidae</taxon>
        <taxon>Oiketicinae</taxon>
        <taxon>Eumeta</taxon>
    </lineage>
</organism>
<dbReference type="Proteomes" id="UP000299102">
    <property type="component" value="Unassembled WGS sequence"/>
</dbReference>